<dbReference type="InterPro" id="IPR042099">
    <property type="entry name" value="ANL_N_sf"/>
</dbReference>
<dbReference type="GO" id="GO:0043041">
    <property type="term" value="P:amino acid activation for nonribosomal peptide biosynthetic process"/>
    <property type="evidence" value="ECO:0007669"/>
    <property type="project" value="TreeGrafter"/>
</dbReference>
<dbReference type="SUPFAM" id="SSF47336">
    <property type="entry name" value="ACP-like"/>
    <property type="match status" value="1"/>
</dbReference>
<comment type="cofactor">
    <cofactor evidence="1">
        <name>pantetheine 4'-phosphate</name>
        <dbReference type="ChEBI" id="CHEBI:47942"/>
    </cofactor>
</comment>
<dbReference type="InterPro" id="IPR000873">
    <property type="entry name" value="AMP-dep_synth/lig_dom"/>
</dbReference>
<dbReference type="Gene3D" id="3.30.559.30">
    <property type="entry name" value="Nonribosomal peptide synthetase, condensation domain"/>
    <property type="match status" value="1"/>
</dbReference>
<dbReference type="InterPro" id="IPR025110">
    <property type="entry name" value="AMP-bd_C"/>
</dbReference>
<dbReference type="PANTHER" id="PTHR45527">
    <property type="entry name" value="NONRIBOSOMAL PEPTIDE SYNTHETASE"/>
    <property type="match status" value="1"/>
</dbReference>
<dbReference type="InterPro" id="IPR009081">
    <property type="entry name" value="PP-bd_ACP"/>
</dbReference>
<evidence type="ECO:0000256" key="3">
    <source>
        <dbReference type="ARBA" id="ARBA00022553"/>
    </source>
</evidence>
<accession>A0A919BCI4</accession>
<dbReference type="Proteomes" id="UP000632849">
    <property type="component" value="Unassembled WGS sequence"/>
</dbReference>
<keyword evidence="3" id="KW-0597">Phosphoprotein</keyword>
<sequence>MDPALERFLTVARTSGVRRLALRLEPPAPLGADRLEAALRTLAAEHPDSFAATLRRPDGSLVTDPAAAEITVRRIEVPEDTAALLLERFESEPGEDADPGGSGPSLARALIAATPSGLRLSLVLDRLLVDHADAGLLLDRLAELCAQDPAGPVPAPAPAPALVAEPGRPTGDQLARLREELLGVPFDTALPRVPAPGDRTVPAAWARHRFVLPGDLLAPAAALTGGPAGTVPGGAALVAAWALVLHRWSRSSELVLGVETDRPRPGRRPRGAVAEVLPVVTATGGLRAVAAQVAEGLRRGLDEATLPVPLLAQLAGRLVSGQSPSPYASVVALRPALPDGWHATEATAPATEAELELVVTPGGAAEIRYRSDVFARRTVDALARHFLRLLRSGLDAPDLPHHRLDMLDEQDVHELLHEFSDVPDRWEPRDALHTLVEQHARRSPGTLAVVRGAERVTYGELNARANRLAHHLIARGLGRGDVVALSLPRSTEWIEALLAVHKAGGVVLPIDPAAPAGRLEGVFAKVPPRLVVTSAQAPAAGVLPDRTLLRDALDGELAALSDQDPGLDVRPDDLAYVMQTSGSTGEPKAVQGQHRVIVHAGASFADATLLGPGDRGSWTTPTGFGTTMAEVARMLVVGATVHVAEPQVLADPPAFRDWVVASGIHSVFVVTSIGDSLQRLPWPADTSVRVLIMGGEKLHRWGPSDLPFEAAVGYGCHEALFVASPLQPWEKRLTASTATASDRLAPPPIGRANPGVRMRILGDEGELLPAGALGEIWFGSPEAALGYLGDPALTADRFRPDAHGPAGSRLYRSGDLGRYRPDGLLEHHGRTDDMVKVRGCRVELGDVEAALLSHPATAEAAVVPVRSAAGDTQLVACLVTRPGHEALPGTALRDFLAERLPDYMIPIAFAHLEQLPRNANKKVDRRALPPEDWTRWRVRAPYRQPAEGLETTIAELWAEVLGEIRYGADDDFMDLGGGSLDAGRMLVRLRQRVPLEVSLQDLFLFPTPTALARLLAGRSPAAAPALPAITRRRAS</sequence>
<dbReference type="GO" id="GO:0031177">
    <property type="term" value="F:phosphopantetheine binding"/>
    <property type="evidence" value="ECO:0007669"/>
    <property type="project" value="InterPro"/>
</dbReference>
<keyword evidence="6" id="KW-1185">Reference proteome</keyword>
<protein>
    <recommendedName>
        <fullName evidence="4">Carrier domain-containing protein</fullName>
    </recommendedName>
</protein>
<dbReference type="PROSITE" id="PS50075">
    <property type="entry name" value="CARRIER"/>
    <property type="match status" value="1"/>
</dbReference>
<dbReference type="GO" id="GO:0044550">
    <property type="term" value="P:secondary metabolite biosynthetic process"/>
    <property type="evidence" value="ECO:0007669"/>
    <property type="project" value="TreeGrafter"/>
</dbReference>
<organism evidence="5 6">
    <name type="scientific">Streptomyces filamentosus</name>
    <name type="common">Streptomyces roseosporus</name>
    <dbReference type="NCBI Taxonomy" id="67294"/>
    <lineage>
        <taxon>Bacteria</taxon>
        <taxon>Bacillati</taxon>
        <taxon>Actinomycetota</taxon>
        <taxon>Actinomycetes</taxon>
        <taxon>Kitasatosporales</taxon>
        <taxon>Streptomycetaceae</taxon>
        <taxon>Streptomyces</taxon>
    </lineage>
</organism>
<dbReference type="SUPFAM" id="SSF56801">
    <property type="entry name" value="Acetyl-CoA synthetase-like"/>
    <property type="match status" value="1"/>
</dbReference>
<dbReference type="PANTHER" id="PTHR45527:SF1">
    <property type="entry name" value="FATTY ACID SYNTHASE"/>
    <property type="match status" value="1"/>
</dbReference>
<evidence type="ECO:0000313" key="6">
    <source>
        <dbReference type="Proteomes" id="UP000632849"/>
    </source>
</evidence>
<dbReference type="Pfam" id="PF00550">
    <property type="entry name" value="PP-binding"/>
    <property type="match status" value="1"/>
</dbReference>
<dbReference type="Gene3D" id="3.40.50.12780">
    <property type="entry name" value="N-terminal domain of ligase-like"/>
    <property type="match status" value="1"/>
</dbReference>
<evidence type="ECO:0000256" key="2">
    <source>
        <dbReference type="ARBA" id="ARBA00022450"/>
    </source>
</evidence>
<dbReference type="PROSITE" id="PS00455">
    <property type="entry name" value="AMP_BINDING"/>
    <property type="match status" value="1"/>
</dbReference>
<dbReference type="InterPro" id="IPR023213">
    <property type="entry name" value="CAT-like_dom_sf"/>
</dbReference>
<dbReference type="Gene3D" id="3.30.300.30">
    <property type="match status" value="1"/>
</dbReference>
<dbReference type="InterPro" id="IPR029058">
    <property type="entry name" value="AB_hydrolase_fold"/>
</dbReference>
<comment type="caution">
    <text evidence="5">The sequence shown here is derived from an EMBL/GenBank/DDBJ whole genome shotgun (WGS) entry which is preliminary data.</text>
</comment>
<dbReference type="Gene3D" id="3.30.559.10">
    <property type="entry name" value="Chloramphenicol acetyltransferase-like domain"/>
    <property type="match status" value="1"/>
</dbReference>
<evidence type="ECO:0000313" key="5">
    <source>
        <dbReference type="EMBL" id="GHF81350.1"/>
    </source>
</evidence>
<dbReference type="GO" id="GO:0005737">
    <property type="term" value="C:cytoplasm"/>
    <property type="evidence" value="ECO:0007669"/>
    <property type="project" value="TreeGrafter"/>
</dbReference>
<gene>
    <name evidence="5" type="ORF">GCM10017667_06340</name>
</gene>
<dbReference type="Pfam" id="PF00501">
    <property type="entry name" value="AMP-binding"/>
    <property type="match status" value="1"/>
</dbReference>
<dbReference type="Gene3D" id="3.40.50.1820">
    <property type="entry name" value="alpha/beta hydrolase"/>
    <property type="match status" value="1"/>
</dbReference>
<reference evidence="5" key="2">
    <citation type="submission" date="2020-09" db="EMBL/GenBank/DDBJ databases">
        <authorList>
            <person name="Sun Q."/>
            <person name="Ohkuma M."/>
        </authorList>
    </citation>
    <scope>NUCLEOTIDE SEQUENCE</scope>
    <source>
        <strain evidence="5">JCM 4122</strain>
    </source>
</reference>
<dbReference type="EMBL" id="BNBE01000001">
    <property type="protein sequence ID" value="GHF81350.1"/>
    <property type="molecule type" value="Genomic_DNA"/>
</dbReference>
<keyword evidence="2" id="KW-0596">Phosphopantetheine</keyword>
<dbReference type="InterPro" id="IPR036736">
    <property type="entry name" value="ACP-like_sf"/>
</dbReference>
<dbReference type="AlphaFoldDB" id="A0A919BCI4"/>
<dbReference type="CDD" id="cd05930">
    <property type="entry name" value="A_NRPS"/>
    <property type="match status" value="1"/>
</dbReference>
<dbReference type="SMART" id="SM00823">
    <property type="entry name" value="PKS_PP"/>
    <property type="match status" value="1"/>
</dbReference>
<name>A0A919BCI4_STRFL</name>
<dbReference type="InterPro" id="IPR020845">
    <property type="entry name" value="AMP-binding_CS"/>
</dbReference>
<evidence type="ECO:0000256" key="1">
    <source>
        <dbReference type="ARBA" id="ARBA00001957"/>
    </source>
</evidence>
<feature type="domain" description="Carrier" evidence="4">
    <location>
        <begin position="944"/>
        <end position="1019"/>
    </location>
</feature>
<evidence type="ECO:0000259" key="4">
    <source>
        <dbReference type="PROSITE" id="PS50075"/>
    </source>
</evidence>
<dbReference type="SUPFAM" id="SSF52777">
    <property type="entry name" value="CoA-dependent acyltransferases"/>
    <property type="match status" value="2"/>
</dbReference>
<reference evidence="5" key="1">
    <citation type="journal article" date="2014" name="Int. J. Syst. Evol. Microbiol.">
        <title>Complete genome sequence of Corynebacterium casei LMG S-19264T (=DSM 44701T), isolated from a smear-ripened cheese.</title>
        <authorList>
            <consortium name="US DOE Joint Genome Institute (JGI-PGF)"/>
            <person name="Walter F."/>
            <person name="Albersmeier A."/>
            <person name="Kalinowski J."/>
            <person name="Ruckert C."/>
        </authorList>
    </citation>
    <scope>NUCLEOTIDE SEQUENCE</scope>
    <source>
        <strain evidence="5">JCM 4122</strain>
    </source>
</reference>
<dbReference type="GO" id="GO:0017000">
    <property type="term" value="P:antibiotic biosynthetic process"/>
    <property type="evidence" value="ECO:0007669"/>
    <property type="project" value="UniProtKB-ARBA"/>
</dbReference>
<dbReference type="InterPro" id="IPR045851">
    <property type="entry name" value="AMP-bd_C_sf"/>
</dbReference>
<dbReference type="Pfam" id="PF13193">
    <property type="entry name" value="AMP-binding_C"/>
    <property type="match status" value="1"/>
</dbReference>
<proteinExistence type="predicted"/>
<dbReference type="InterPro" id="IPR020806">
    <property type="entry name" value="PKS_PP-bd"/>
</dbReference>